<comment type="caution">
    <text evidence="1">The sequence shown here is derived from an EMBL/GenBank/DDBJ whole genome shotgun (WGS) entry which is preliminary data.</text>
</comment>
<accession>A0A545AQ87</accession>
<dbReference type="OrthoDB" id="9906597at2"/>
<gene>
    <name evidence="1" type="ORF">FL583_19610</name>
</gene>
<dbReference type="Proteomes" id="UP000317982">
    <property type="component" value="Unassembled WGS sequence"/>
</dbReference>
<evidence type="ECO:0000313" key="1">
    <source>
        <dbReference type="EMBL" id="TQS43440.1"/>
    </source>
</evidence>
<dbReference type="AlphaFoldDB" id="A0A545AQ87"/>
<sequence>MAATILAGLALASLTACGTQDDRKYDISPIFPLSPNKCEKYDGKSDGPGGACWVTKSECEKAASDWRKAMQDSPDAIRFTC</sequence>
<dbReference type="EMBL" id="VIRS01000013">
    <property type="protein sequence ID" value="TQS43440.1"/>
    <property type="molecule type" value="Genomic_DNA"/>
</dbReference>
<proteinExistence type="predicted"/>
<evidence type="ECO:0000313" key="2">
    <source>
        <dbReference type="Proteomes" id="UP000317982"/>
    </source>
</evidence>
<dbReference type="InParanoid" id="A0A545AQ87"/>
<dbReference type="RefSeq" id="WP_142706138.1">
    <property type="nucleotide sequence ID" value="NZ_VIRS01000013.1"/>
</dbReference>
<keyword evidence="2" id="KW-1185">Reference proteome</keyword>
<protein>
    <recommendedName>
        <fullName evidence="3">DUF3551 domain-containing protein</fullName>
    </recommendedName>
</protein>
<evidence type="ECO:0008006" key="3">
    <source>
        <dbReference type="Google" id="ProtNLM"/>
    </source>
</evidence>
<reference evidence="1 2" key="1">
    <citation type="submission" date="2019-07" db="EMBL/GenBank/DDBJ databases">
        <title>Cryptosporangium phraense sp. nov., isolated from plant litter.</title>
        <authorList>
            <person name="Suriyachadkun C."/>
        </authorList>
    </citation>
    <scope>NUCLEOTIDE SEQUENCE [LARGE SCALE GENOMIC DNA]</scope>
    <source>
        <strain evidence="1 2">A-T 5661</strain>
    </source>
</reference>
<name>A0A545AQ87_9ACTN</name>
<organism evidence="1 2">
    <name type="scientific">Cryptosporangium phraense</name>
    <dbReference type="NCBI Taxonomy" id="2593070"/>
    <lineage>
        <taxon>Bacteria</taxon>
        <taxon>Bacillati</taxon>
        <taxon>Actinomycetota</taxon>
        <taxon>Actinomycetes</taxon>
        <taxon>Cryptosporangiales</taxon>
        <taxon>Cryptosporangiaceae</taxon>
        <taxon>Cryptosporangium</taxon>
    </lineage>
</organism>